<evidence type="ECO:0000313" key="2">
    <source>
        <dbReference type="EMBL" id="MBB1157157.1"/>
    </source>
</evidence>
<dbReference type="Pfam" id="PF00583">
    <property type="entry name" value="Acetyltransf_1"/>
    <property type="match status" value="1"/>
</dbReference>
<dbReference type="Gene3D" id="3.40.630.30">
    <property type="match status" value="1"/>
</dbReference>
<dbReference type="CDD" id="cd04301">
    <property type="entry name" value="NAT_SF"/>
    <property type="match status" value="1"/>
</dbReference>
<dbReference type="GO" id="GO:0016747">
    <property type="term" value="F:acyltransferase activity, transferring groups other than amino-acyl groups"/>
    <property type="evidence" value="ECO:0007669"/>
    <property type="project" value="InterPro"/>
</dbReference>
<comment type="caution">
    <text evidence="2">The sequence shown here is derived from an EMBL/GenBank/DDBJ whole genome shotgun (WGS) entry which is preliminary data.</text>
</comment>
<dbReference type="SUPFAM" id="SSF55729">
    <property type="entry name" value="Acyl-CoA N-acyltransferases (Nat)"/>
    <property type="match status" value="1"/>
</dbReference>
<sequence>MGGADAERNRPAPPTAADSDFCFQVHRAALGEHVAAIWGWDDEIQRGYHDRAFVPGRWRVITADGADAGLLVVEYRSAEVCLGRIELDPRYQSRGIGGRLIRWLIGVAAERGQPLVLEVLMVNTRAHAFCLRHGFRETGRHGRKILLARTPGQED</sequence>
<dbReference type="AlphaFoldDB" id="A0A7W3W2J0"/>
<feature type="domain" description="N-acetyltransferase" evidence="1">
    <location>
        <begin position="7"/>
        <end position="152"/>
    </location>
</feature>
<dbReference type="InterPro" id="IPR016181">
    <property type="entry name" value="Acyl_CoA_acyltransferase"/>
</dbReference>
<evidence type="ECO:0000313" key="3">
    <source>
        <dbReference type="Proteomes" id="UP000526734"/>
    </source>
</evidence>
<name>A0A7W3W2J0_9PSEU</name>
<protein>
    <submittedName>
        <fullName evidence="2">GNAT family N-acetyltransferase</fullName>
    </submittedName>
</protein>
<proteinExistence type="predicted"/>
<dbReference type="Proteomes" id="UP000526734">
    <property type="component" value="Unassembled WGS sequence"/>
</dbReference>
<dbReference type="InterPro" id="IPR000182">
    <property type="entry name" value="GNAT_dom"/>
</dbReference>
<dbReference type="PROSITE" id="PS51186">
    <property type="entry name" value="GNAT"/>
    <property type="match status" value="1"/>
</dbReference>
<keyword evidence="2" id="KW-0808">Transferase</keyword>
<accession>A0A7W3W2J0</accession>
<reference evidence="2 3" key="1">
    <citation type="submission" date="2020-08" db="EMBL/GenBank/DDBJ databases">
        <title>Amycolatopsis sp. nov. DR6-1 isolated from Dendrobium heterocarpum.</title>
        <authorList>
            <person name="Tedsree N."/>
            <person name="Kuncharoen N."/>
            <person name="Likhitwitayawuid K."/>
            <person name="Tanasupawat S."/>
        </authorList>
    </citation>
    <scope>NUCLEOTIDE SEQUENCE [LARGE SCALE GENOMIC DNA]</scope>
    <source>
        <strain evidence="2 3">DR6-1</strain>
    </source>
</reference>
<keyword evidence="3" id="KW-1185">Reference proteome</keyword>
<organism evidence="2 3">
    <name type="scientific">Amycolatopsis dendrobii</name>
    <dbReference type="NCBI Taxonomy" id="2760662"/>
    <lineage>
        <taxon>Bacteria</taxon>
        <taxon>Bacillati</taxon>
        <taxon>Actinomycetota</taxon>
        <taxon>Actinomycetes</taxon>
        <taxon>Pseudonocardiales</taxon>
        <taxon>Pseudonocardiaceae</taxon>
        <taxon>Amycolatopsis</taxon>
    </lineage>
</organism>
<gene>
    <name evidence="2" type="ORF">H4281_28770</name>
</gene>
<evidence type="ECO:0000259" key="1">
    <source>
        <dbReference type="PROSITE" id="PS51186"/>
    </source>
</evidence>
<dbReference type="EMBL" id="JACGZW010000010">
    <property type="protein sequence ID" value="MBB1157157.1"/>
    <property type="molecule type" value="Genomic_DNA"/>
</dbReference>